<gene>
    <name evidence="2" type="ORF">g.102304</name>
</gene>
<feature type="compositionally biased region" description="Basic and acidic residues" evidence="1">
    <location>
        <begin position="51"/>
        <end position="60"/>
    </location>
</feature>
<name>A0A1D1YQA1_9ARAE</name>
<accession>A0A1D1YQA1</accession>
<reference evidence="2" key="1">
    <citation type="submission" date="2015-07" db="EMBL/GenBank/DDBJ databases">
        <title>Transcriptome Assembly of Anthurium amnicola.</title>
        <authorList>
            <person name="Suzuki J."/>
        </authorList>
    </citation>
    <scope>NUCLEOTIDE SEQUENCE</scope>
</reference>
<protein>
    <submittedName>
        <fullName evidence="2">Uncharacterized protein</fullName>
    </submittedName>
</protein>
<dbReference type="EMBL" id="GDJX01011147">
    <property type="protein sequence ID" value="JAT56789.1"/>
    <property type="molecule type" value="Transcribed_RNA"/>
</dbReference>
<proteinExistence type="predicted"/>
<organism evidence="2">
    <name type="scientific">Anthurium amnicola</name>
    <dbReference type="NCBI Taxonomy" id="1678845"/>
    <lineage>
        <taxon>Eukaryota</taxon>
        <taxon>Viridiplantae</taxon>
        <taxon>Streptophyta</taxon>
        <taxon>Embryophyta</taxon>
        <taxon>Tracheophyta</taxon>
        <taxon>Spermatophyta</taxon>
        <taxon>Magnoliopsida</taxon>
        <taxon>Liliopsida</taxon>
        <taxon>Araceae</taxon>
        <taxon>Pothoideae</taxon>
        <taxon>Potheae</taxon>
        <taxon>Anthurium</taxon>
    </lineage>
</organism>
<evidence type="ECO:0000313" key="2">
    <source>
        <dbReference type="EMBL" id="JAT56789.1"/>
    </source>
</evidence>
<sequence>MEEGAGIQDWELLGSPGGAPAAFLGIEGDSDGAIKSDYFALGSENQYGRRASSDGDREGDSPADSDNPSWVDPDSDSRFLGEPSRGDPGFANPGGFWTSDESSDGQE</sequence>
<evidence type="ECO:0000256" key="1">
    <source>
        <dbReference type="SAM" id="MobiDB-lite"/>
    </source>
</evidence>
<feature type="region of interest" description="Disordered" evidence="1">
    <location>
        <begin position="42"/>
        <end position="107"/>
    </location>
</feature>
<feature type="non-terminal residue" evidence="2">
    <location>
        <position position="107"/>
    </location>
</feature>
<dbReference type="AlphaFoldDB" id="A0A1D1YQA1"/>